<feature type="transmembrane region" description="Helical" evidence="2">
    <location>
        <begin position="43"/>
        <end position="66"/>
    </location>
</feature>
<name>A0A3D8S6D0_9HELO</name>
<accession>A0A3D8S6D0</accession>
<keyword evidence="2" id="KW-1133">Transmembrane helix</keyword>
<dbReference type="PANTHER" id="PTHR33365:SF7">
    <property type="entry name" value="TAT PATHWAY SIGNAL SEQUENCE"/>
    <property type="match status" value="1"/>
</dbReference>
<dbReference type="Proteomes" id="UP000256645">
    <property type="component" value="Unassembled WGS sequence"/>
</dbReference>
<gene>
    <name evidence="3" type="ORF">BP6252_02954</name>
</gene>
<evidence type="ECO:0008006" key="5">
    <source>
        <dbReference type="Google" id="ProtNLM"/>
    </source>
</evidence>
<dbReference type="GO" id="GO:0043386">
    <property type="term" value="P:mycotoxin biosynthetic process"/>
    <property type="evidence" value="ECO:0007669"/>
    <property type="project" value="InterPro"/>
</dbReference>
<dbReference type="STRING" id="1849047.A0A3D8S6D0"/>
<dbReference type="Pfam" id="PF11807">
    <property type="entry name" value="UstYa"/>
    <property type="match status" value="1"/>
</dbReference>
<keyword evidence="2" id="KW-0812">Transmembrane</keyword>
<proteinExistence type="inferred from homology"/>
<evidence type="ECO:0000313" key="3">
    <source>
        <dbReference type="EMBL" id="RDW81842.1"/>
    </source>
</evidence>
<comment type="caution">
    <text evidence="3">The sequence shown here is derived from an EMBL/GenBank/DDBJ whole genome shotgun (WGS) entry which is preliminary data.</text>
</comment>
<dbReference type="PANTHER" id="PTHR33365">
    <property type="entry name" value="YALI0B05434P"/>
    <property type="match status" value="1"/>
</dbReference>
<evidence type="ECO:0000313" key="4">
    <source>
        <dbReference type="Proteomes" id="UP000256645"/>
    </source>
</evidence>
<keyword evidence="4" id="KW-1185">Reference proteome</keyword>
<dbReference type="OrthoDB" id="3687641at2759"/>
<dbReference type="AlphaFoldDB" id="A0A3D8S6D0"/>
<sequence>MNLDYSPRDEDASSFDDSNLSLLDKYPKEKFYSRNRSIFRWKFFFWILLSVFNATALVINVFIFAVREHSSCATQLATPRLKTHDFTKDAIKLEIRPFDDTFNDETGSVFRGEPRPELNNAWKQLLHGYDTRVPTSVWVPDATENRTLVDIGDGSGDRYATLAVLHELHCIRTLRQYLLPDYYPEIYEFFKPDDDEVIGVHIDHCLDILRQSSMCHADMTLVPYEWWSETPVPQNVINTPHLCANWDSVYNWAEAHRFDPMTIPLPEELRTKPIPT</sequence>
<dbReference type="InterPro" id="IPR021765">
    <property type="entry name" value="UstYa-like"/>
</dbReference>
<evidence type="ECO:0000256" key="1">
    <source>
        <dbReference type="ARBA" id="ARBA00035112"/>
    </source>
</evidence>
<keyword evidence="2" id="KW-0472">Membrane</keyword>
<reference evidence="3 4" key="1">
    <citation type="journal article" date="2018" name="IMA Fungus">
        <title>IMA Genome-F 9: Draft genome sequence of Annulohypoxylon stygium, Aspergillus mulundensis, Berkeleyomyces basicola (syn. Thielaviopsis basicola), Ceratocystis smalleyi, two Cercospora beticola strains, Coleophoma cylindrospora, Fusarium fracticaudum, Phialophora cf. hyalina, and Morchella septimelata.</title>
        <authorList>
            <person name="Wingfield B.D."/>
            <person name="Bills G.F."/>
            <person name="Dong Y."/>
            <person name="Huang W."/>
            <person name="Nel W.J."/>
            <person name="Swalarsk-Parry B.S."/>
            <person name="Vaghefi N."/>
            <person name="Wilken P.M."/>
            <person name="An Z."/>
            <person name="de Beer Z.W."/>
            <person name="De Vos L."/>
            <person name="Chen L."/>
            <person name="Duong T.A."/>
            <person name="Gao Y."/>
            <person name="Hammerbacher A."/>
            <person name="Kikkert J.R."/>
            <person name="Li Y."/>
            <person name="Li H."/>
            <person name="Li K."/>
            <person name="Li Q."/>
            <person name="Liu X."/>
            <person name="Ma X."/>
            <person name="Naidoo K."/>
            <person name="Pethybridge S.J."/>
            <person name="Sun J."/>
            <person name="Steenkamp E.T."/>
            <person name="van der Nest M.A."/>
            <person name="van Wyk S."/>
            <person name="Wingfield M.J."/>
            <person name="Xiong C."/>
            <person name="Yue Q."/>
            <person name="Zhang X."/>
        </authorList>
    </citation>
    <scope>NUCLEOTIDE SEQUENCE [LARGE SCALE GENOMIC DNA]</scope>
    <source>
        <strain evidence="3 4">BP6252</strain>
    </source>
</reference>
<dbReference type="EMBL" id="PDLM01000003">
    <property type="protein sequence ID" value="RDW81842.1"/>
    <property type="molecule type" value="Genomic_DNA"/>
</dbReference>
<organism evidence="3 4">
    <name type="scientific">Coleophoma cylindrospora</name>
    <dbReference type="NCBI Taxonomy" id="1849047"/>
    <lineage>
        <taxon>Eukaryota</taxon>
        <taxon>Fungi</taxon>
        <taxon>Dikarya</taxon>
        <taxon>Ascomycota</taxon>
        <taxon>Pezizomycotina</taxon>
        <taxon>Leotiomycetes</taxon>
        <taxon>Helotiales</taxon>
        <taxon>Dermateaceae</taxon>
        <taxon>Coleophoma</taxon>
    </lineage>
</organism>
<comment type="similarity">
    <text evidence="1">Belongs to the ustYa family.</text>
</comment>
<evidence type="ECO:0000256" key="2">
    <source>
        <dbReference type="SAM" id="Phobius"/>
    </source>
</evidence>
<protein>
    <recommendedName>
        <fullName evidence="5">Tat pathway signal sequence</fullName>
    </recommendedName>
</protein>